<organism evidence="1 2">
    <name type="scientific">Microbulbifer okhotskensis</name>
    <dbReference type="NCBI Taxonomy" id="2926617"/>
    <lineage>
        <taxon>Bacteria</taxon>
        <taxon>Pseudomonadati</taxon>
        <taxon>Pseudomonadota</taxon>
        <taxon>Gammaproteobacteria</taxon>
        <taxon>Cellvibrionales</taxon>
        <taxon>Microbulbiferaceae</taxon>
        <taxon>Microbulbifer</taxon>
    </lineage>
</organism>
<protein>
    <submittedName>
        <fullName evidence="1">Uncharacterized protein</fullName>
    </submittedName>
</protein>
<dbReference type="AlphaFoldDB" id="A0A9X2EU61"/>
<evidence type="ECO:0000313" key="1">
    <source>
        <dbReference type="EMBL" id="MCO1335918.1"/>
    </source>
</evidence>
<dbReference type="RefSeq" id="WP_252471084.1">
    <property type="nucleotide sequence ID" value="NZ_JALBWM010000091.1"/>
</dbReference>
<accession>A0A9X2EU61</accession>
<dbReference type="EMBL" id="JALBWM010000091">
    <property type="protein sequence ID" value="MCO1335918.1"/>
    <property type="molecule type" value="Genomic_DNA"/>
</dbReference>
<comment type="caution">
    <text evidence="1">The sequence shown here is derived from an EMBL/GenBank/DDBJ whole genome shotgun (WGS) entry which is preliminary data.</text>
</comment>
<evidence type="ECO:0000313" key="2">
    <source>
        <dbReference type="Proteomes" id="UP001139028"/>
    </source>
</evidence>
<reference evidence="1" key="1">
    <citation type="journal article" date="2022" name="Arch. Microbiol.">
        <title>Microbulbifer okhotskensis sp. nov., isolated from a deep bottom sediment of the Okhotsk Sea.</title>
        <authorList>
            <person name="Romanenko L."/>
            <person name="Kurilenko V."/>
            <person name="Otstavnykh N."/>
            <person name="Velansky P."/>
            <person name="Isaeva M."/>
            <person name="Mikhailov V."/>
        </authorList>
    </citation>
    <scope>NUCLEOTIDE SEQUENCE</scope>
    <source>
        <strain evidence="1">OS29</strain>
    </source>
</reference>
<gene>
    <name evidence="1" type="ORF">MO867_16405</name>
</gene>
<proteinExistence type="predicted"/>
<dbReference type="Proteomes" id="UP001139028">
    <property type="component" value="Unassembled WGS sequence"/>
</dbReference>
<name>A0A9X2EU61_9GAMM</name>
<sequence length="53" mass="5792">MMQLPYLGCISAVKRLFAEYTGNEVHHLQPSGCGFGLFFVPAELAIKGNAHVQ</sequence>
<keyword evidence="2" id="KW-1185">Reference proteome</keyword>